<dbReference type="GO" id="GO:0005743">
    <property type="term" value="C:mitochondrial inner membrane"/>
    <property type="evidence" value="ECO:0007669"/>
    <property type="project" value="TreeGrafter"/>
</dbReference>
<dbReference type="PANTHER" id="PTHR28062">
    <property type="entry name" value="K+-H+ EXCHANGE-LIKE PROTEIN"/>
    <property type="match status" value="1"/>
</dbReference>
<dbReference type="PANTHER" id="PTHR28062:SF1">
    <property type="entry name" value="TRANSMEMBRANE PROTEIN"/>
    <property type="match status" value="1"/>
</dbReference>
<organism evidence="2 3">
    <name type="scientific">Sungouiella intermedia</name>
    <dbReference type="NCBI Taxonomy" id="45354"/>
    <lineage>
        <taxon>Eukaryota</taxon>
        <taxon>Fungi</taxon>
        <taxon>Dikarya</taxon>
        <taxon>Ascomycota</taxon>
        <taxon>Saccharomycotina</taxon>
        <taxon>Pichiomycetes</taxon>
        <taxon>Metschnikowiaceae</taxon>
        <taxon>Sungouiella</taxon>
    </lineage>
</organism>
<dbReference type="EMBL" id="LT635769">
    <property type="protein sequence ID" value="SGZ58257.1"/>
    <property type="molecule type" value="Genomic_DNA"/>
</dbReference>
<keyword evidence="1" id="KW-0812">Transmembrane</keyword>
<keyword evidence="1" id="KW-0472">Membrane</keyword>
<dbReference type="Proteomes" id="UP000182259">
    <property type="component" value="Chromosome VI"/>
</dbReference>
<dbReference type="Pfam" id="PF10173">
    <property type="entry name" value="Mit_KHE1"/>
    <property type="match status" value="1"/>
</dbReference>
<name>A0A1L0C3T4_9ASCO</name>
<gene>
    <name evidence="2" type="ORF">SAMEA4029009_CIC11G00000004841</name>
</gene>
<sequence length="352" mass="40139">MSFAIRRNTASVRSIWKPMYGHSQYQFHQGHIHHGQMELLQRYSTAPVKKSLNLNSLYVISIPITTHKSYIYCNHKVSLLDASQRETVPQIVRAENKVVGLATKAWNKLLASELSINKLVVKLVRKLLNTIPYDESFLRSFPSKKTMIREINQEHYSELPRTILTSEIESGNYSLDQLKPIPVFHPRFQDPQAILDQLHGVRDNLGAFHRKWALLCGIGIPLTLPLALVPVVPNVPCFYLTYRFYCHLKALMGVHNLGYLLESTKDDSSVESTPHLSFKALAELDVPYLEDATFAKVRAQDSDENEHILVTPEIIDRMVETLDLQHLKDDLHKALTQETARLEQGLASDPVE</sequence>
<accession>A0A1L0C3T4</accession>
<keyword evidence="1" id="KW-1133">Transmembrane helix</keyword>
<feature type="transmembrane region" description="Helical" evidence="1">
    <location>
        <begin position="212"/>
        <end position="232"/>
    </location>
</feature>
<dbReference type="AlphaFoldDB" id="A0A1L0C3T4"/>
<dbReference type="InterPro" id="IPR018786">
    <property type="entry name" value="Mit_KHE1"/>
</dbReference>
<proteinExistence type="predicted"/>
<dbReference type="GO" id="GO:0006813">
    <property type="term" value="P:potassium ion transport"/>
    <property type="evidence" value="ECO:0007669"/>
    <property type="project" value="TreeGrafter"/>
</dbReference>
<evidence type="ECO:0000313" key="3">
    <source>
        <dbReference type="Proteomes" id="UP000182259"/>
    </source>
</evidence>
<protein>
    <submittedName>
        <fullName evidence="2">CIC11C00000004841</fullName>
    </submittedName>
</protein>
<dbReference type="GO" id="GO:1902600">
    <property type="term" value="P:proton transmembrane transport"/>
    <property type="evidence" value="ECO:0007669"/>
    <property type="project" value="TreeGrafter"/>
</dbReference>
<evidence type="ECO:0000313" key="2">
    <source>
        <dbReference type="EMBL" id="SGZ58257.1"/>
    </source>
</evidence>
<reference evidence="2 3" key="1">
    <citation type="submission" date="2016-10" db="EMBL/GenBank/DDBJ databases">
        <authorList>
            <person name="de Groot N.N."/>
        </authorList>
    </citation>
    <scope>NUCLEOTIDE SEQUENCE [LARGE SCALE GENOMIC DNA]</scope>
    <source>
        <strain evidence="2 3">PYCC 4715</strain>
    </source>
</reference>
<evidence type="ECO:0000256" key="1">
    <source>
        <dbReference type="SAM" id="Phobius"/>
    </source>
</evidence>